<comment type="similarity">
    <text evidence="3 10">Belongs to the ALG6/ALG8 glucosyltransferase family.</text>
</comment>
<dbReference type="OrthoDB" id="1689333at2759"/>
<evidence type="ECO:0000256" key="2">
    <source>
        <dbReference type="ARBA" id="ARBA00004922"/>
    </source>
</evidence>
<dbReference type="EMBL" id="WVUK01000053">
    <property type="protein sequence ID" value="KAF7494344.1"/>
    <property type="molecule type" value="Genomic_DNA"/>
</dbReference>
<keyword evidence="5 10" id="KW-0808">Transferase</keyword>
<evidence type="ECO:0000256" key="10">
    <source>
        <dbReference type="RuleBase" id="RU363110"/>
    </source>
</evidence>
<evidence type="ECO:0000256" key="5">
    <source>
        <dbReference type="ARBA" id="ARBA00022679"/>
    </source>
</evidence>
<feature type="transmembrane region" description="Helical" evidence="10">
    <location>
        <begin position="402"/>
        <end position="422"/>
    </location>
</feature>
<reference evidence="13" key="1">
    <citation type="journal article" date="2020" name="PLoS Negl. Trop. Dis.">
        <title>High-quality nuclear genome for Sarcoptes scabiei-A critical resource for a neglected parasite.</title>
        <authorList>
            <person name="Korhonen P.K."/>
            <person name="Gasser R.B."/>
            <person name="Ma G."/>
            <person name="Wang T."/>
            <person name="Stroehlein A.J."/>
            <person name="Young N.D."/>
            <person name="Ang C.S."/>
            <person name="Fernando D.D."/>
            <person name="Lu H.C."/>
            <person name="Taylor S."/>
            <person name="Reynolds S.L."/>
            <person name="Mofiz E."/>
            <person name="Najaraj S.H."/>
            <person name="Gowda H."/>
            <person name="Madugundu A."/>
            <person name="Renuse S."/>
            <person name="Holt D."/>
            <person name="Pandey A."/>
            <person name="Papenfuss A.T."/>
            <person name="Fischer K."/>
        </authorList>
    </citation>
    <scope>NUCLEOTIDE SEQUENCE [LARGE SCALE GENOMIC DNA]</scope>
</reference>
<dbReference type="InterPro" id="IPR004856">
    <property type="entry name" value="Glyco_trans_ALG6/ALG8"/>
</dbReference>
<feature type="transmembrane region" description="Helical" evidence="10">
    <location>
        <begin position="205"/>
        <end position="226"/>
    </location>
</feature>
<reference evidence="12" key="3">
    <citation type="submission" date="2022-06" db="UniProtKB">
        <authorList>
            <consortium name="EnsemblMetazoa"/>
        </authorList>
    </citation>
    <scope>IDENTIFICATION</scope>
</reference>
<feature type="transmembrane region" description="Helical" evidence="10">
    <location>
        <begin position="379"/>
        <end position="396"/>
    </location>
</feature>
<evidence type="ECO:0000256" key="9">
    <source>
        <dbReference type="ARBA" id="ARBA00023136"/>
    </source>
</evidence>
<dbReference type="GO" id="GO:0042283">
    <property type="term" value="F:dolichyl pyrophosphate Glc1Man9GlcNAc2 alpha-1,3-glucosyltransferase activity"/>
    <property type="evidence" value="ECO:0007669"/>
    <property type="project" value="TreeGrafter"/>
</dbReference>
<feature type="transmembrane region" description="Helical" evidence="10">
    <location>
        <begin position="293"/>
        <end position="311"/>
    </location>
</feature>
<dbReference type="Pfam" id="PF03155">
    <property type="entry name" value="Alg6_Alg8"/>
    <property type="match status" value="1"/>
</dbReference>
<evidence type="ECO:0000256" key="3">
    <source>
        <dbReference type="ARBA" id="ARBA00008715"/>
    </source>
</evidence>
<keyword evidence="8 10" id="KW-1133">Transmembrane helix</keyword>
<evidence type="ECO:0000313" key="13">
    <source>
        <dbReference type="Proteomes" id="UP000070412"/>
    </source>
</evidence>
<dbReference type="UniPathway" id="UPA00378"/>
<accession>A0A834RD01</accession>
<evidence type="ECO:0000256" key="1">
    <source>
        <dbReference type="ARBA" id="ARBA00004477"/>
    </source>
</evidence>
<evidence type="ECO:0000256" key="8">
    <source>
        <dbReference type="ARBA" id="ARBA00022989"/>
    </source>
</evidence>
<organism evidence="11">
    <name type="scientific">Sarcoptes scabiei</name>
    <name type="common">Itch mite</name>
    <name type="synonym">Acarus scabiei</name>
    <dbReference type="NCBI Taxonomy" id="52283"/>
    <lineage>
        <taxon>Eukaryota</taxon>
        <taxon>Metazoa</taxon>
        <taxon>Ecdysozoa</taxon>
        <taxon>Arthropoda</taxon>
        <taxon>Chelicerata</taxon>
        <taxon>Arachnida</taxon>
        <taxon>Acari</taxon>
        <taxon>Acariformes</taxon>
        <taxon>Sarcoptiformes</taxon>
        <taxon>Astigmata</taxon>
        <taxon>Psoroptidia</taxon>
        <taxon>Sarcoptoidea</taxon>
        <taxon>Sarcoptidae</taxon>
        <taxon>Sarcoptinae</taxon>
        <taxon>Sarcoptes</taxon>
    </lineage>
</organism>
<keyword evidence="9 10" id="KW-0472">Membrane</keyword>
<gene>
    <name evidence="11" type="ORF">SSS_8590</name>
</gene>
<protein>
    <recommendedName>
        <fullName evidence="10">Alpha-1,3-glucosyltransferase</fullName>
        <ecNumber evidence="10">2.4.1.-</ecNumber>
    </recommendedName>
</protein>
<name>A0A834RD01_SARSC</name>
<dbReference type="EC" id="2.4.1.-" evidence="10"/>
<dbReference type="Proteomes" id="UP000070412">
    <property type="component" value="Unassembled WGS sequence"/>
</dbReference>
<proteinExistence type="inferred from homology"/>
<reference evidence="11" key="2">
    <citation type="submission" date="2020-01" db="EMBL/GenBank/DDBJ databases">
        <authorList>
            <person name="Korhonen P.K.K."/>
            <person name="Guangxu M.G."/>
            <person name="Wang T.W."/>
            <person name="Stroehlein A.J.S."/>
            <person name="Young N.D."/>
            <person name="Ang C.-S.A."/>
            <person name="Fernando D.W.F."/>
            <person name="Lu H.L."/>
            <person name="Taylor S.T."/>
            <person name="Ehtesham M.E.M."/>
            <person name="Najaraj S.H.N."/>
            <person name="Harsha G.H.G."/>
            <person name="Madugundu A.M."/>
            <person name="Renuse S.R."/>
            <person name="Holt D.H."/>
            <person name="Pandey A.P."/>
            <person name="Papenfuss A.P."/>
            <person name="Gasser R.B.G."/>
            <person name="Fischer K.F."/>
        </authorList>
    </citation>
    <scope>NUCLEOTIDE SEQUENCE</scope>
    <source>
        <strain evidence="11">SSS_KF_BRIS2020</strain>
    </source>
</reference>
<dbReference type="AlphaFoldDB" id="A0A834RD01"/>
<feature type="transmembrane region" description="Helical" evidence="10">
    <location>
        <begin position="62"/>
        <end position="82"/>
    </location>
</feature>
<feature type="transmembrane region" description="Helical" evidence="10">
    <location>
        <begin position="465"/>
        <end position="485"/>
    </location>
</feature>
<dbReference type="PANTHER" id="PTHR12413">
    <property type="entry name" value="DOLICHYL GLYCOSYLTRANSFERASE"/>
    <property type="match status" value="1"/>
</dbReference>
<keyword evidence="4 10" id="KW-0328">Glycosyltransferase</keyword>
<comment type="pathway">
    <text evidence="2 10">Protein modification; protein glycosylation.</text>
</comment>
<dbReference type="GO" id="GO:0005789">
    <property type="term" value="C:endoplasmic reticulum membrane"/>
    <property type="evidence" value="ECO:0007669"/>
    <property type="project" value="UniProtKB-SubCell"/>
</dbReference>
<dbReference type="PANTHER" id="PTHR12413:SF2">
    <property type="entry name" value="DOLICHYL PYROPHOSPHATE GLC1MAN9GLCNAC2 ALPHA-1,3-GLUCOSYLTRANSFERASE-RELATED"/>
    <property type="match status" value="1"/>
</dbReference>
<feature type="transmembrane region" description="Helical" evidence="10">
    <location>
        <begin position="332"/>
        <end position="352"/>
    </location>
</feature>
<sequence>MAITHYKPIKEWYTESTSQWTLDYPPFFAYFEYLMSFAAKYFDPKMLNIQSKPYESYETIFFLRLTVIITDLVFYYGVFMWIKLIYEQKQNVFARVPSISSASRSDFFLSSTPFIQIALFVFNVGHLIVDNIHFQYNGFLDGLMLISMAYICSGRIYLGSFWFAVLLNFKHIYLYIAPAYFIYLLIDHCLDFDSNDRSLRIRFKIFLTLAFIVSTVFALSFGPFVLNNQFGQLLSRLFPFQRGISHAYWAPNFWALYNTIDLIGSKLLQRKSSFTGGLVKQSKHSWLPDIQPSHSIILIVSIISLVTLVYSRKRKQEKTSGKFGADANVFRSEIRFLHFILFSSLTFYQFGYHVHEKSIILPLTTLIPLIFVKIDYARLFLLLSLTGYYSLFPLLFKPMEALVKVISITIHLIFSLVSFRYLHEQISYLNLSQQYRTSDLERIKTNFKIEPSKWMRLSLLSPIESLYCIGFILVQLIYSIGPFVLPTVFQRYQFLPLLMVSMYCSIGTIYSFFIVVQIFFQNLTF</sequence>
<dbReference type="GO" id="GO:0006487">
    <property type="term" value="P:protein N-linked glycosylation"/>
    <property type="evidence" value="ECO:0007669"/>
    <property type="project" value="TreeGrafter"/>
</dbReference>
<comment type="subcellular location">
    <subcellularLocation>
        <location evidence="1 10">Endoplasmic reticulum membrane</location>
        <topology evidence="1 10">Multi-pass membrane protein</topology>
    </subcellularLocation>
</comment>
<dbReference type="EnsemblMetazoa" id="SSS_8590s_mrna">
    <property type="protein sequence ID" value="KAF7494344.1"/>
    <property type="gene ID" value="SSS_8590"/>
</dbReference>
<evidence type="ECO:0000256" key="4">
    <source>
        <dbReference type="ARBA" id="ARBA00022676"/>
    </source>
</evidence>
<keyword evidence="6 10" id="KW-0812">Transmembrane</keyword>
<keyword evidence="13" id="KW-1185">Reference proteome</keyword>
<feature type="transmembrane region" description="Helical" evidence="10">
    <location>
        <begin position="497"/>
        <end position="520"/>
    </location>
</feature>
<feature type="transmembrane region" description="Helical" evidence="10">
    <location>
        <begin position="107"/>
        <end position="129"/>
    </location>
</feature>
<feature type="transmembrane region" description="Helical" evidence="10">
    <location>
        <begin position="141"/>
        <end position="166"/>
    </location>
</feature>
<evidence type="ECO:0000313" key="12">
    <source>
        <dbReference type="EnsemblMetazoa" id="KAF7494344.1"/>
    </source>
</evidence>
<evidence type="ECO:0000256" key="6">
    <source>
        <dbReference type="ARBA" id="ARBA00022692"/>
    </source>
</evidence>
<feature type="transmembrane region" description="Helical" evidence="10">
    <location>
        <begin position="172"/>
        <end position="193"/>
    </location>
</feature>
<keyword evidence="7 10" id="KW-0256">Endoplasmic reticulum</keyword>
<evidence type="ECO:0000313" key="11">
    <source>
        <dbReference type="EMBL" id="KAF7494344.1"/>
    </source>
</evidence>
<evidence type="ECO:0000256" key="7">
    <source>
        <dbReference type="ARBA" id="ARBA00022824"/>
    </source>
</evidence>